<evidence type="ECO:0000313" key="1">
    <source>
        <dbReference type="EMBL" id="KAL2538364.1"/>
    </source>
</evidence>
<proteinExistence type="predicted"/>
<accession>A0ABD1VLY0</accession>
<dbReference type="AlphaFoldDB" id="A0ABD1VLY0"/>
<reference evidence="2" key="1">
    <citation type="submission" date="2024-07" db="EMBL/GenBank/DDBJ databases">
        <title>Two chromosome-level genome assemblies of Korean endemic species Abeliophyllum distichum and Forsythia ovata (Oleaceae).</title>
        <authorList>
            <person name="Jang H."/>
        </authorList>
    </citation>
    <scope>NUCLEOTIDE SEQUENCE [LARGE SCALE GENOMIC DNA]</scope>
</reference>
<dbReference type="Proteomes" id="UP001604277">
    <property type="component" value="Unassembled WGS sequence"/>
</dbReference>
<name>A0ABD1VLY0_9LAMI</name>
<dbReference type="EMBL" id="JBFOLJ010000005">
    <property type="protein sequence ID" value="KAL2538364.1"/>
    <property type="molecule type" value="Genomic_DNA"/>
</dbReference>
<protein>
    <submittedName>
        <fullName evidence="1">Uncharacterized protein</fullName>
    </submittedName>
</protein>
<organism evidence="1 2">
    <name type="scientific">Forsythia ovata</name>
    <dbReference type="NCBI Taxonomy" id="205694"/>
    <lineage>
        <taxon>Eukaryota</taxon>
        <taxon>Viridiplantae</taxon>
        <taxon>Streptophyta</taxon>
        <taxon>Embryophyta</taxon>
        <taxon>Tracheophyta</taxon>
        <taxon>Spermatophyta</taxon>
        <taxon>Magnoliopsida</taxon>
        <taxon>eudicotyledons</taxon>
        <taxon>Gunneridae</taxon>
        <taxon>Pentapetalae</taxon>
        <taxon>asterids</taxon>
        <taxon>lamiids</taxon>
        <taxon>Lamiales</taxon>
        <taxon>Oleaceae</taxon>
        <taxon>Forsythieae</taxon>
        <taxon>Forsythia</taxon>
    </lineage>
</organism>
<sequence length="205" mass="23213">MDQGVRNLRNLLSERKIEDPYHNKSASLIVYRLIPSFSSPLLYTPHTPTHHTQQPHTVDFSSVISSVKPLSIRVYACGSLLLTQLDMADFLGHMTSSSSHVASSTTLYKHTSLLLHLLSCPIFLDIEAHDTVFTPFQGCKSMNDMHLFKRISHGSMCFHMLPPSFWILVLRPAVNFCYLEGIHVVKPFYYLGRLASSLSFMLDSK</sequence>
<comment type="caution">
    <text evidence="1">The sequence shown here is derived from an EMBL/GenBank/DDBJ whole genome shotgun (WGS) entry which is preliminary data.</text>
</comment>
<evidence type="ECO:0000313" key="2">
    <source>
        <dbReference type="Proteomes" id="UP001604277"/>
    </source>
</evidence>
<keyword evidence="2" id="KW-1185">Reference proteome</keyword>
<gene>
    <name evidence="1" type="ORF">Fot_19755</name>
</gene>